<keyword evidence="2" id="KW-1185">Reference proteome</keyword>
<evidence type="ECO:0000313" key="1">
    <source>
        <dbReference type="EMBL" id="KAK5102294.1"/>
    </source>
</evidence>
<dbReference type="Proteomes" id="UP001345013">
    <property type="component" value="Unassembled WGS sequence"/>
</dbReference>
<evidence type="ECO:0000313" key="2">
    <source>
        <dbReference type="Proteomes" id="UP001345013"/>
    </source>
</evidence>
<sequence>MPDTAQLPTQNTSGPSADLGFVMTRSELHEIIFPERLLCGVLYVQQTTPRLSPDSPRYKESVNNWLRYRITLPLHVLYTSSRFRVTVDSSMLVVVGSSKKKKRKTSDDDISYMFKHLLDLRRRVETGRYYAEMGSEVVAGKWTVISETDEGDERDIDVIGRTLFQLVMQVSEKIQNVLEERPITNMRGSTMVQEVHSAEDQEFKDYIAEYRKLIR</sequence>
<name>A0ABR0KPB6_9EURO</name>
<accession>A0ABR0KPB6</accession>
<gene>
    <name evidence="1" type="ORF">LTR24_000204</name>
</gene>
<reference evidence="1 2" key="1">
    <citation type="submission" date="2023-08" db="EMBL/GenBank/DDBJ databases">
        <title>Black Yeasts Isolated from many extreme environments.</title>
        <authorList>
            <person name="Coleine C."/>
            <person name="Stajich J.E."/>
            <person name="Selbmann L."/>
        </authorList>
    </citation>
    <scope>NUCLEOTIDE SEQUENCE [LARGE SCALE GENOMIC DNA]</scope>
    <source>
        <strain evidence="1 2">CCFEE 5885</strain>
    </source>
</reference>
<dbReference type="EMBL" id="JAVRRG010000002">
    <property type="protein sequence ID" value="KAK5102294.1"/>
    <property type="molecule type" value="Genomic_DNA"/>
</dbReference>
<comment type="caution">
    <text evidence="1">The sequence shown here is derived from an EMBL/GenBank/DDBJ whole genome shotgun (WGS) entry which is preliminary data.</text>
</comment>
<organism evidence="1 2">
    <name type="scientific">Lithohypha guttulata</name>
    <dbReference type="NCBI Taxonomy" id="1690604"/>
    <lineage>
        <taxon>Eukaryota</taxon>
        <taxon>Fungi</taxon>
        <taxon>Dikarya</taxon>
        <taxon>Ascomycota</taxon>
        <taxon>Pezizomycotina</taxon>
        <taxon>Eurotiomycetes</taxon>
        <taxon>Chaetothyriomycetidae</taxon>
        <taxon>Chaetothyriales</taxon>
        <taxon>Trichomeriaceae</taxon>
        <taxon>Lithohypha</taxon>
    </lineage>
</organism>
<proteinExistence type="predicted"/>
<protein>
    <submittedName>
        <fullName evidence="1">Uncharacterized protein</fullName>
    </submittedName>
</protein>